<dbReference type="EMBL" id="VSSQ01001678">
    <property type="protein sequence ID" value="MPM10315.1"/>
    <property type="molecule type" value="Genomic_DNA"/>
</dbReference>
<sequence>MVCDTGAGWFHVRPDNTLVRDNSDFYIPDFIKNIEYSVGYVFRIDKPAKCILPEFAGRYITSCSPGLLIYGNVKENHLLYGNENLNYSLDNTTRIPKDFTNLTNSNPPLLSIVSGGVTILESKSVKNLKELSYELLVKLSSCFSFKIGDMIFAETGRSNAKLTAGELLFLADHSPLIHFFVK</sequence>
<accession>A0A644X2D4</accession>
<dbReference type="AlphaFoldDB" id="A0A644X2D4"/>
<comment type="caution">
    <text evidence="1">The sequence shown here is derived from an EMBL/GenBank/DDBJ whole genome shotgun (WGS) entry which is preliminary data.</text>
</comment>
<evidence type="ECO:0000313" key="1">
    <source>
        <dbReference type="EMBL" id="MPM10315.1"/>
    </source>
</evidence>
<name>A0A644X2D4_9ZZZZ</name>
<organism evidence="1">
    <name type="scientific">bioreactor metagenome</name>
    <dbReference type="NCBI Taxonomy" id="1076179"/>
    <lineage>
        <taxon>unclassified sequences</taxon>
        <taxon>metagenomes</taxon>
        <taxon>ecological metagenomes</taxon>
    </lineage>
</organism>
<proteinExistence type="predicted"/>
<reference evidence="1" key="1">
    <citation type="submission" date="2019-08" db="EMBL/GenBank/DDBJ databases">
        <authorList>
            <person name="Kucharzyk K."/>
            <person name="Murdoch R.W."/>
            <person name="Higgins S."/>
            <person name="Loffler F."/>
        </authorList>
    </citation>
    <scope>NUCLEOTIDE SEQUENCE</scope>
</reference>
<evidence type="ECO:0008006" key="2">
    <source>
        <dbReference type="Google" id="ProtNLM"/>
    </source>
</evidence>
<protein>
    <recommendedName>
        <fullName evidence="2">Fumarylacetoacetase-like C-terminal domain-containing protein</fullName>
    </recommendedName>
</protein>
<gene>
    <name evidence="1" type="ORF">SDC9_56644</name>
</gene>